<feature type="transmembrane region" description="Helical" evidence="6">
    <location>
        <begin position="269"/>
        <end position="294"/>
    </location>
</feature>
<feature type="transmembrane region" description="Helical" evidence="6">
    <location>
        <begin position="224"/>
        <end position="249"/>
    </location>
</feature>
<dbReference type="GeneID" id="97995409"/>
<feature type="transmembrane region" description="Helical" evidence="6">
    <location>
        <begin position="464"/>
        <end position="485"/>
    </location>
</feature>
<feature type="transmembrane region" description="Helical" evidence="6">
    <location>
        <begin position="406"/>
        <end position="425"/>
    </location>
</feature>
<dbReference type="EMBL" id="QQRQ01000008">
    <property type="protein sequence ID" value="RFT06658.1"/>
    <property type="molecule type" value="Genomic_DNA"/>
</dbReference>
<dbReference type="OrthoDB" id="9775950at2"/>
<dbReference type="InterPro" id="IPR002797">
    <property type="entry name" value="Polysacc_synth"/>
</dbReference>
<keyword evidence="8" id="KW-1185">Reference proteome</keyword>
<feature type="transmembrane region" description="Helical" evidence="6">
    <location>
        <begin position="41"/>
        <end position="64"/>
    </location>
</feature>
<evidence type="ECO:0000313" key="7">
    <source>
        <dbReference type="EMBL" id="RFT06658.1"/>
    </source>
</evidence>
<evidence type="ECO:0000313" key="8">
    <source>
        <dbReference type="Proteomes" id="UP000260649"/>
    </source>
</evidence>
<evidence type="ECO:0000256" key="2">
    <source>
        <dbReference type="ARBA" id="ARBA00022475"/>
    </source>
</evidence>
<comment type="caution">
    <text evidence="7">The sequence shown here is derived from an EMBL/GenBank/DDBJ whole genome shotgun (WGS) entry which is preliminary data.</text>
</comment>
<reference evidence="7 8" key="1">
    <citation type="submission" date="2018-07" db="EMBL/GenBank/DDBJ databases">
        <title>GABA Modulating Bacteria of the Human Gut Microbiota.</title>
        <authorList>
            <person name="Strandwitz P."/>
            <person name="Kim K.H."/>
            <person name="Terekhova D."/>
            <person name="Liu J.K."/>
            <person name="Sharma A."/>
            <person name="Levering J."/>
            <person name="Mcdonald D."/>
            <person name="Dietrich D."/>
            <person name="Ramadhar T.R."/>
            <person name="Lekbua A."/>
            <person name="Mroue N."/>
            <person name="Liston C."/>
            <person name="Stewart E.J."/>
            <person name="Dubin M.J."/>
            <person name="Zengler K."/>
            <person name="Knight R."/>
            <person name="Gilbert J.A."/>
            <person name="Clardy J."/>
            <person name="Lewis K."/>
        </authorList>
    </citation>
    <scope>NUCLEOTIDE SEQUENCE [LARGE SCALE GENOMIC DNA]</scope>
    <source>
        <strain evidence="7 8">KLE1738</strain>
    </source>
</reference>
<dbReference type="Pfam" id="PF01943">
    <property type="entry name" value="Polysacc_synt"/>
    <property type="match status" value="1"/>
</dbReference>
<keyword evidence="2" id="KW-1003">Cell membrane</keyword>
<dbReference type="PANTHER" id="PTHR30250:SF21">
    <property type="entry name" value="LIPID II FLIPPASE MURJ"/>
    <property type="match status" value="1"/>
</dbReference>
<feature type="transmembrane region" description="Helical" evidence="6">
    <location>
        <begin position="432"/>
        <end position="452"/>
    </location>
</feature>
<feature type="transmembrane region" description="Helical" evidence="6">
    <location>
        <begin position="115"/>
        <end position="133"/>
    </location>
</feature>
<evidence type="ECO:0000256" key="6">
    <source>
        <dbReference type="SAM" id="Phobius"/>
    </source>
</evidence>
<dbReference type="RefSeq" id="WP_117142213.1">
    <property type="nucleotide sequence ID" value="NZ_CAKXKJ010000020.1"/>
</dbReference>
<evidence type="ECO:0000256" key="3">
    <source>
        <dbReference type="ARBA" id="ARBA00022692"/>
    </source>
</evidence>
<proteinExistence type="predicted"/>
<dbReference type="PANTHER" id="PTHR30250">
    <property type="entry name" value="PST FAMILY PREDICTED COLANIC ACID TRANSPORTER"/>
    <property type="match status" value="1"/>
</dbReference>
<evidence type="ECO:0000256" key="5">
    <source>
        <dbReference type="ARBA" id="ARBA00023136"/>
    </source>
</evidence>
<dbReference type="Proteomes" id="UP000260649">
    <property type="component" value="Unassembled WGS sequence"/>
</dbReference>
<dbReference type="InterPro" id="IPR050833">
    <property type="entry name" value="Poly_Biosynth_Transport"/>
</dbReference>
<name>A0A3E2B3P9_9FIRM</name>
<feature type="transmembrane region" description="Helical" evidence="6">
    <location>
        <begin position="350"/>
        <end position="374"/>
    </location>
</feature>
<accession>A0A3E2B3P9</accession>
<keyword evidence="4 6" id="KW-1133">Transmembrane helix</keyword>
<gene>
    <name evidence="7" type="ORF">DV520_06640</name>
</gene>
<evidence type="ECO:0000256" key="4">
    <source>
        <dbReference type="ARBA" id="ARBA00022989"/>
    </source>
</evidence>
<keyword evidence="5 6" id="KW-0472">Membrane</keyword>
<feature type="transmembrane region" description="Helical" evidence="6">
    <location>
        <begin position="85"/>
        <end position="109"/>
    </location>
</feature>
<comment type="subcellular location">
    <subcellularLocation>
        <location evidence="1">Cell membrane</location>
        <topology evidence="1">Multi-pass membrane protein</topology>
    </subcellularLocation>
</comment>
<dbReference type="AlphaFoldDB" id="A0A3E2B3P9"/>
<feature type="transmembrane region" description="Helical" evidence="6">
    <location>
        <begin position="315"/>
        <end position="338"/>
    </location>
</feature>
<dbReference type="GO" id="GO:0005886">
    <property type="term" value="C:plasma membrane"/>
    <property type="evidence" value="ECO:0007669"/>
    <property type="project" value="UniProtKB-SubCell"/>
</dbReference>
<organism evidence="7 8">
    <name type="scientific">Evtepia gabavorous</name>
    <dbReference type="NCBI Taxonomy" id="2211183"/>
    <lineage>
        <taxon>Bacteria</taxon>
        <taxon>Bacillati</taxon>
        <taxon>Bacillota</taxon>
        <taxon>Clostridia</taxon>
        <taxon>Eubacteriales</taxon>
        <taxon>Evtepia</taxon>
    </lineage>
</organism>
<sequence>MRGVAVLTITGVLSQLVGFVYRIGLTRLAGAEILGLYQLILPVYSVLLSLTSVGLTTAVSNLSAWYQALGNQRAIYQVRGQAVKLFFLLALMPCSLLLLFSDGASVYLLGDARTQLGLILLVPCLLLTGTENLQKHYFYGTGRVYPAAITELAEQVLRSLLVLALLWRLAPDTAEKAVGTIVLGMALCEVVSALTQTVLFRVYLGPPAGLSGEKLTPKALRGKIGRIALPLGFAALLGNLISSANAVLIPRLLVQGGMDQGEAVSAYGVTFGMTLPMLLLPTAFLSALGLVLTPKLSQYSALGQKEAIRRQVKRSVGAANLILIPALALLAVLGSAIGQSLYRDDRVGDHLPLLALGVLFSCWQTLSACVLSGVNRQGASAGIALAADSVQLVLTCLTVGRWGMGGYAFSFALSALLGAVLSWRVVSREIGLSLPVFSWFTAPTLAACLAASCGDLMETVLLRAGLVSFPAAVGGLCFGLLLYLAALQAMGAGSKGGGLPP</sequence>
<protein>
    <submittedName>
        <fullName evidence="7">Stage V sporulation protein B</fullName>
    </submittedName>
</protein>
<evidence type="ECO:0000256" key="1">
    <source>
        <dbReference type="ARBA" id="ARBA00004651"/>
    </source>
</evidence>
<keyword evidence="3 6" id="KW-0812">Transmembrane</keyword>